<evidence type="ECO:0000256" key="6">
    <source>
        <dbReference type="ARBA" id="ARBA00023288"/>
    </source>
</evidence>
<sequence length="383" mass="43826">MGLKAAVGQALQLFILFCSIAVPQVILKRRTLFRSPFKDMGAFHANDDYDYLFKVVLIGDSGVGKTNLLRRFSNNEFILESKSTIGVEFGTRSINIEDKIIKAQMWDTAGQERYRAITNAYYKGAVGALIAYDITRKVSFENVGKWLKELRDHTDQNIVIMLVGNKVDQANLRSVQTEDAKTFAERENINLFMETSALNMLNVNNAFTKVLTQIYHVVSKKKDDNIHYYHQTVEPKGETINVGGHKDVKITRENDFAMASRMYLLENGSTNVPPRLSSVDNFSIWKNRMIGFLNFVDSKLVETIKEGRHTPLMERSRWSYEDKQKVALDDRAMHILSVSLPDDIYRIVMYCESAKEMWDILIVLFEGTCDKEGETQKLSEEIA</sequence>
<dbReference type="InterPro" id="IPR001806">
    <property type="entry name" value="Small_GTPase"/>
</dbReference>
<keyword evidence="9" id="KW-1185">Reference proteome</keyword>
<dbReference type="Proteomes" id="UP001157418">
    <property type="component" value="Unassembled WGS sequence"/>
</dbReference>
<dbReference type="PROSITE" id="PS51420">
    <property type="entry name" value="RHO"/>
    <property type="match status" value="1"/>
</dbReference>
<dbReference type="SMART" id="SM00173">
    <property type="entry name" value="RAS"/>
    <property type="match status" value="1"/>
</dbReference>
<dbReference type="Pfam" id="PF00071">
    <property type="entry name" value="Ras"/>
    <property type="match status" value="1"/>
</dbReference>
<evidence type="ECO:0000313" key="9">
    <source>
        <dbReference type="Proteomes" id="UP001157418"/>
    </source>
</evidence>
<keyword evidence="6" id="KW-0449">Lipoprotein</keyword>
<reference evidence="8 9" key="1">
    <citation type="submission" date="2022-01" db="EMBL/GenBank/DDBJ databases">
        <authorList>
            <person name="Xiong W."/>
            <person name="Schranz E."/>
        </authorList>
    </citation>
    <scope>NUCLEOTIDE SEQUENCE [LARGE SCALE GENOMIC DNA]</scope>
</reference>
<evidence type="ECO:0000256" key="5">
    <source>
        <dbReference type="ARBA" id="ARBA00023136"/>
    </source>
</evidence>
<dbReference type="FunFam" id="3.40.50.300:FF:000067">
    <property type="entry name" value="ras-related protein RABA1f"/>
    <property type="match status" value="1"/>
</dbReference>
<dbReference type="PROSITE" id="PS51421">
    <property type="entry name" value="RAS"/>
    <property type="match status" value="1"/>
</dbReference>
<dbReference type="PANTHER" id="PTHR47979">
    <property type="entry name" value="DRAB11-RELATED"/>
    <property type="match status" value="1"/>
</dbReference>
<evidence type="ECO:0000256" key="7">
    <source>
        <dbReference type="ARBA" id="ARBA00023289"/>
    </source>
</evidence>
<evidence type="ECO:0000256" key="3">
    <source>
        <dbReference type="ARBA" id="ARBA00022741"/>
    </source>
</evidence>
<comment type="caution">
    <text evidence="8">The sequence shown here is derived from an EMBL/GenBank/DDBJ whole genome shotgun (WGS) entry which is preliminary data.</text>
</comment>
<dbReference type="PROSITE" id="PS51419">
    <property type="entry name" value="RAB"/>
    <property type="match status" value="1"/>
</dbReference>
<comment type="subcellular location">
    <subcellularLocation>
        <location evidence="1">Cell membrane</location>
        <topology evidence="1">Lipid-anchor</topology>
        <orientation evidence="1">Cytoplasmic side</orientation>
    </subcellularLocation>
</comment>
<evidence type="ECO:0000256" key="4">
    <source>
        <dbReference type="ARBA" id="ARBA00023134"/>
    </source>
</evidence>
<keyword evidence="4" id="KW-0342">GTP-binding</keyword>
<dbReference type="CDD" id="cd01868">
    <property type="entry name" value="Rab11_like"/>
    <property type="match status" value="1"/>
</dbReference>
<dbReference type="GO" id="GO:0005886">
    <property type="term" value="C:plasma membrane"/>
    <property type="evidence" value="ECO:0007669"/>
    <property type="project" value="UniProtKB-SubCell"/>
</dbReference>
<dbReference type="NCBIfam" id="TIGR00231">
    <property type="entry name" value="small_GTP"/>
    <property type="match status" value="1"/>
</dbReference>
<dbReference type="InterPro" id="IPR050209">
    <property type="entry name" value="Rab_GTPases_membrane_traffic"/>
</dbReference>
<dbReference type="EMBL" id="CAKMRJ010000002">
    <property type="protein sequence ID" value="CAH1415874.1"/>
    <property type="molecule type" value="Genomic_DNA"/>
</dbReference>
<dbReference type="SUPFAM" id="SSF52540">
    <property type="entry name" value="P-loop containing nucleoside triphosphate hydrolases"/>
    <property type="match status" value="1"/>
</dbReference>
<dbReference type="Gene3D" id="3.40.50.300">
    <property type="entry name" value="P-loop containing nucleotide triphosphate hydrolases"/>
    <property type="match status" value="1"/>
</dbReference>
<evidence type="ECO:0000256" key="2">
    <source>
        <dbReference type="ARBA" id="ARBA00006270"/>
    </source>
</evidence>
<dbReference type="GO" id="GO:0005525">
    <property type="term" value="F:GTP binding"/>
    <property type="evidence" value="ECO:0007669"/>
    <property type="project" value="UniProtKB-KW"/>
</dbReference>
<keyword evidence="3" id="KW-0547">Nucleotide-binding</keyword>
<dbReference type="SMART" id="SM00174">
    <property type="entry name" value="RHO"/>
    <property type="match status" value="1"/>
</dbReference>
<keyword evidence="7" id="KW-0636">Prenylation</keyword>
<dbReference type="InterPro" id="IPR005225">
    <property type="entry name" value="Small_GTP-bd"/>
</dbReference>
<dbReference type="SMART" id="SM00176">
    <property type="entry name" value="RAN"/>
    <property type="match status" value="1"/>
</dbReference>
<dbReference type="PRINTS" id="PR00449">
    <property type="entry name" value="RASTRNSFRMNG"/>
</dbReference>
<evidence type="ECO:0000256" key="1">
    <source>
        <dbReference type="ARBA" id="ARBA00004342"/>
    </source>
</evidence>
<dbReference type="InterPro" id="IPR027417">
    <property type="entry name" value="P-loop_NTPase"/>
</dbReference>
<accession>A0AAU9LR34</accession>
<dbReference type="SMART" id="SM00175">
    <property type="entry name" value="RAB"/>
    <property type="match status" value="1"/>
</dbReference>
<dbReference type="GO" id="GO:0003924">
    <property type="term" value="F:GTPase activity"/>
    <property type="evidence" value="ECO:0007669"/>
    <property type="project" value="InterPro"/>
</dbReference>
<protein>
    <submittedName>
        <fullName evidence="8">Uncharacterized protein</fullName>
    </submittedName>
</protein>
<gene>
    <name evidence="8" type="ORF">LVIROSA_LOCUS3685</name>
</gene>
<evidence type="ECO:0000313" key="8">
    <source>
        <dbReference type="EMBL" id="CAH1415874.1"/>
    </source>
</evidence>
<dbReference type="AlphaFoldDB" id="A0AAU9LR34"/>
<organism evidence="8 9">
    <name type="scientific">Lactuca virosa</name>
    <dbReference type="NCBI Taxonomy" id="75947"/>
    <lineage>
        <taxon>Eukaryota</taxon>
        <taxon>Viridiplantae</taxon>
        <taxon>Streptophyta</taxon>
        <taxon>Embryophyta</taxon>
        <taxon>Tracheophyta</taxon>
        <taxon>Spermatophyta</taxon>
        <taxon>Magnoliopsida</taxon>
        <taxon>eudicotyledons</taxon>
        <taxon>Gunneridae</taxon>
        <taxon>Pentapetalae</taxon>
        <taxon>asterids</taxon>
        <taxon>campanulids</taxon>
        <taxon>Asterales</taxon>
        <taxon>Asteraceae</taxon>
        <taxon>Cichorioideae</taxon>
        <taxon>Cichorieae</taxon>
        <taxon>Lactucinae</taxon>
        <taxon>Lactuca</taxon>
    </lineage>
</organism>
<comment type="similarity">
    <text evidence="2">Belongs to the small GTPase superfamily. Rab family.</text>
</comment>
<name>A0AAU9LR34_9ASTR</name>
<proteinExistence type="inferred from homology"/>
<keyword evidence="5" id="KW-0472">Membrane</keyword>